<evidence type="ECO:0000256" key="1">
    <source>
        <dbReference type="SAM" id="MobiDB-lite"/>
    </source>
</evidence>
<feature type="region of interest" description="Disordered" evidence="1">
    <location>
        <begin position="1449"/>
        <end position="1485"/>
    </location>
</feature>
<feature type="compositionally biased region" description="Basic residues" evidence="1">
    <location>
        <begin position="1754"/>
        <end position="1763"/>
    </location>
</feature>
<feature type="domain" description="Nuclear receptor coactivator 6 TRADD-N" evidence="2">
    <location>
        <begin position="9"/>
        <end position="117"/>
    </location>
</feature>
<dbReference type="GO" id="GO:0003713">
    <property type="term" value="F:transcription coactivator activity"/>
    <property type="evidence" value="ECO:0007669"/>
    <property type="project" value="InterPro"/>
</dbReference>
<feature type="compositionally biased region" description="Polar residues" evidence="1">
    <location>
        <begin position="1149"/>
        <end position="1166"/>
    </location>
</feature>
<name>A0AAN8JQM2_PATCE</name>
<sequence length="1763" mass="188858">MGPQEDYIETVVTCEGDFHDPELHSRLEQFRLNLKELLSTDSNKVILKKVEPWNSVRVTFNIPKEAALRLKQLAEQGNAALRSLGVLAVQIEGDQIISLTIAGRNNERAEVILKTNDTNRPGPSSVSVFDSGLHSSDEVSSPGASNVETTRKNIAEYLRKGTSLFDTFFNPNQSVHGSEVFRSPNVVATSCEPIPFKANNILHTTSSHSTIPGMSPTHVSFPPGRSPTGYPATHSPNFPSPSSSRSPVGQPALKFPSPPAGSRGIIPLPPPPPPPPHSFANMGLPPPPPYPQTMASVNNLPRHGKTVTAASPLLVNLLQTEPLVAGLSNMAGQKMLPPNEGGGVVKKKRRPRKPKDTNKPATPVDGEIPIESIPNPALDATGSISSSDSVVSVSHSEAISRIPFLTHQTSMSNHTQGAKDSVNFSNFMENDNVLSSGTNKLNMDDPFPPEVTAGKIVNPYTGKLEPIDKISDLSPNKTKPVGRSIEDPIMSEKISSSVHLSDKSISDIKKRIIGPSVGQDPFIDCVAATRTSSLTTHSISPISNNKPLTSTVNSGHIYADNSLSSVSSVTMDIYAADCSSQQVNTTPGIPGREDVCGQPAVQLESVAYSRAASVPKLANSLSNSSVMHTLSATYCLGTTTSQASKKHNALVVSSSLMSSTVSSAFSSQDATCAVTSEIYTQGIQSHAKLDALPSLNSPNVRNTEVHSITGSPNGKVSCEGDDGSNHSGIINDINPESATSTVSPLDSSGNKVYNHDSGVGSSSERSDDTPSEPGDEFRASMTTQVHVEVGSEDCLKGLKYSAECKNSKVMTVGYVMNHEQSSTTPQNIANSIGLLNKDPLSKMANTCMKEFDQYLYGGKQNNIALNSQIPSLNRTEKEQHFNHINKKLKNGPSMLNEHNLMLDVKTEEVNKAKSQGFNASINSGVTVGMGTGMMKDKAMYLKGDTSTPENGPTRTKHSEKKKGSNSQSRSNSPRQASKEADPPRIDTSVSSNYNNYTNDWPDLSNSLFGMGQINTDHFDSHHFEGLEFDSPPNSEKFAGFTEQDILQATAKGLACKALDGTKGSNITSKYSKRSSPVNVNMLNHLYAPGLPLPRRLTESVQRLVKPLPSNDHSLPHSRACKSPGSSKSSNGAASPRSGPGGARSPGANVSKSGNGVGQSVNNLSGQNSATSQQYTMAGNLTNTTINNNSHTPQLMATSCSINNLSLSSSTDSHRAIGDSAYQAYNNITTQDNYNQYHSNSGSTVTNYDPQMMARDQLETCNIGQCASSPDYLPSQVETVPSSVCNKSVNSDIGAGLPTSQDSSSENQDNRLSANLCAMEQNKSYDLNKSASENTCMTSSGSPVEHNQSVDIKTKFTEGSGIHPSVETISLSVNKHVSESESRSDSLCVPPFVSSSLQHSTFNLSGSALTTQTSVSFSRQHGVSLSSIDIAKTIPSPPLTKKLENVQNLSQLSDSSSAQNVNTSVKESGDERHRDVNNSDKLSPIVNTDLCSQNTSDINTPPSVTHSNTNFTNVVASDKQIRTMVNTNNESTLVPAGDLSNSNQSNHINEEILVNSIDASETTATTTPSSTTNNQELENTPPLVAPSEIFTTSSVDSESPMRRLTRKRKSNNSESECADPKEAKLLDETQAEGNESSNPASHNAMVIYSNTMGEENSEIKSQDKVGLNDETSSIEDGKDDDIMSKRGRRHKPLAPATVIGYSFFDTPVIQGRTRSQSSTTPATEKTDQKEDVPVSTPKRSTRSIKQKDQSEAPASKRRRSRDHR</sequence>
<evidence type="ECO:0000313" key="3">
    <source>
        <dbReference type="EMBL" id="KAK6179359.1"/>
    </source>
</evidence>
<dbReference type="InterPro" id="IPR032715">
    <property type="entry name" value="NCOA6_TRADD-N"/>
</dbReference>
<feature type="region of interest" description="Disordered" evidence="1">
    <location>
        <begin position="942"/>
        <end position="995"/>
    </location>
</feature>
<feature type="compositionally biased region" description="Polar residues" evidence="1">
    <location>
        <begin position="116"/>
        <end position="128"/>
    </location>
</feature>
<feature type="region of interest" description="Disordered" evidence="1">
    <location>
        <begin position="207"/>
        <end position="298"/>
    </location>
</feature>
<gene>
    <name evidence="3" type="ORF">SNE40_011741</name>
</gene>
<feature type="compositionally biased region" description="Low complexity" evidence="1">
    <location>
        <begin position="964"/>
        <end position="975"/>
    </location>
</feature>
<feature type="compositionally biased region" description="Basic and acidic residues" evidence="1">
    <location>
        <begin position="1656"/>
        <end position="1666"/>
    </location>
</feature>
<feature type="compositionally biased region" description="Low complexity" evidence="1">
    <location>
        <begin position="1128"/>
        <end position="1137"/>
    </location>
</feature>
<feature type="compositionally biased region" description="Basic and acidic residues" evidence="1">
    <location>
        <begin position="1466"/>
        <end position="1477"/>
    </location>
</feature>
<feature type="compositionally biased region" description="Polar residues" evidence="1">
    <location>
        <begin position="944"/>
        <end position="953"/>
    </location>
</feature>
<protein>
    <recommendedName>
        <fullName evidence="2">Nuclear receptor coactivator 6 TRADD-N domain-containing protein</fullName>
    </recommendedName>
</protein>
<feature type="region of interest" description="Disordered" evidence="1">
    <location>
        <begin position="1106"/>
        <end position="1166"/>
    </location>
</feature>
<proteinExistence type="predicted"/>
<dbReference type="InterPro" id="IPR026638">
    <property type="entry name" value="NCOA6"/>
</dbReference>
<dbReference type="GO" id="GO:0035097">
    <property type="term" value="C:histone methyltransferase complex"/>
    <property type="evidence" value="ECO:0007669"/>
    <property type="project" value="TreeGrafter"/>
</dbReference>
<dbReference type="GO" id="GO:0045944">
    <property type="term" value="P:positive regulation of transcription by RNA polymerase II"/>
    <property type="evidence" value="ECO:0007669"/>
    <property type="project" value="TreeGrafter"/>
</dbReference>
<feature type="compositionally biased region" description="Pro residues" evidence="1">
    <location>
        <begin position="267"/>
        <end position="277"/>
    </location>
</feature>
<feature type="region of interest" description="Disordered" evidence="1">
    <location>
        <begin position="1652"/>
        <end position="1763"/>
    </location>
</feature>
<dbReference type="GO" id="GO:0005667">
    <property type="term" value="C:transcription regulator complex"/>
    <property type="evidence" value="ECO:0007669"/>
    <property type="project" value="TreeGrafter"/>
</dbReference>
<feature type="region of interest" description="Disordered" evidence="1">
    <location>
        <begin position="1560"/>
        <end position="1621"/>
    </location>
</feature>
<keyword evidence="4" id="KW-1185">Reference proteome</keyword>
<feature type="region of interest" description="Disordered" evidence="1">
    <location>
        <begin position="692"/>
        <end position="777"/>
    </location>
</feature>
<feature type="region of interest" description="Disordered" evidence="1">
    <location>
        <begin position="116"/>
        <end position="146"/>
    </location>
</feature>
<dbReference type="EMBL" id="JAZGQO010000008">
    <property type="protein sequence ID" value="KAK6179359.1"/>
    <property type="molecule type" value="Genomic_DNA"/>
</dbReference>
<evidence type="ECO:0000259" key="2">
    <source>
        <dbReference type="Pfam" id="PF13820"/>
    </source>
</evidence>
<dbReference type="Pfam" id="PF13820">
    <property type="entry name" value="NCOA6_TRADD-N"/>
    <property type="match status" value="1"/>
</dbReference>
<feature type="compositionally biased region" description="Polar residues" evidence="1">
    <location>
        <begin position="1449"/>
        <end position="1465"/>
    </location>
</feature>
<dbReference type="Proteomes" id="UP001347796">
    <property type="component" value="Unassembled WGS sequence"/>
</dbReference>
<organism evidence="3 4">
    <name type="scientific">Patella caerulea</name>
    <name type="common">Rayed Mediterranean limpet</name>
    <dbReference type="NCBI Taxonomy" id="87958"/>
    <lineage>
        <taxon>Eukaryota</taxon>
        <taxon>Metazoa</taxon>
        <taxon>Spiralia</taxon>
        <taxon>Lophotrochozoa</taxon>
        <taxon>Mollusca</taxon>
        <taxon>Gastropoda</taxon>
        <taxon>Patellogastropoda</taxon>
        <taxon>Patelloidea</taxon>
        <taxon>Patellidae</taxon>
        <taxon>Patella</taxon>
    </lineage>
</organism>
<comment type="caution">
    <text evidence="3">The sequence shown here is derived from an EMBL/GenBank/DDBJ whole genome shotgun (WGS) entry which is preliminary data.</text>
</comment>
<feature type="compositionally biased region" description="Polar residues" evidence="1">
    <location>
        <begin position="694"/>
        <end position="714"/>
    </location>
</feature>
<accession>A0AAN8JQM2</accession>
<feature type="region of interest" description="Disordered" evidence="1">
    <location>
        <begin position="331"/>
        <end position="370"/>
    </location>
</feature>
<feature type="compositionally biased region" description="Polar residues" evidence="1">
    <location>
        <begin position="1711"/>
        <end position="1722"/>
    </location>
</feature>
<dbReference type="PANTHER" id="PTHR15690">
    <property type="entry name" value="NUCLEAR RECEPTOR COACTIVATOR 6"/>
    <property type="match status" value="1"/>
</dbReference>
<reference evidence="3 4" key="1">
    <citation type="submission" date="2024-01" db="EMBL/GenBank/DDBJ databases">
        <title>The genome of the rayed Mediterranean limpet Patella caerulea (Linnaeus, 1758).</title>
        <authorList>
            <person name="Anh-Thu Weber A."/>
            <person name="Halstead-Nussloch G."/>
        </authorList>
    </citation>
    <scope>NUCLEOTIDE SEQUENCE [LARGE SCALE GENOMIC DNA]</scope>
    <source>
        <strain evidence="3">AATW-2023a</strain>
        <tissue evidence="3">Whole specimen</tissue>
    </source>
</reference>
<feature type="compositionally biased region" description="Low complexity" evidence="1">
    <location>
        <begin position="235"/>
        <end position="247"/>
    </location>
</feature>
<evidence type="ECO:0000313" key="4">
    <source>
        <dbReference type="Proteomes" id="UP001347796"/>
    </source>
</evidence>
<feature type="compositionally biased region" description="Polar residues" evidence="1">
    <location>
        <begin position="734"/>
        <end position="751"/>
    </location>
</feature>
<feature type="compositionally biased region" description="Low complexity" evidence="1">
    <location>
        <begin position="1560"/>
        <end position="1571"/>
    </location>
</feature>
<dbReference type="PANTHER" id="PTHR15690:SF0">
    <property type="entry name" value="NUCLEAR RECEPTOR COACTIVATOR 6"/>
    <property type="match status" value="1"/>
</dbReference>